<reference evidence="5 6" key="1">
    <citation type="submission" date="2018-02" db="EMBL/GenBank/DDBJ databases">
        <title>The draft genome of Sphingobacterium gobiense H7.</title>
        <authorList>
            <person name="Li L."/>
            <person name="Liu L."/>
            <person name="Zhang X."/>
            <person name="Wang T."/>
            <person name="Liang L."/>
        </authorList>
    </citation>
    <scope>NUCLEOTIDE SEQUENCE [LARGE SCALE GENOMIC DNA]</scope>
    <source>
        <strain evidence="5 6">ACCC 05757</strain>
    </source>
</reference>
<dbReference type="InterPro" id="IPR002577">
    <property type="entry name" value="HTH_HxlR"/>
</dbReference>
<dbReference type="Pfam" id="PF01638">
    <property type="entry name" value="HxlR"/>
    <property type="match status" value="1"/>
</dbReference>
<evidence type="ECO:0000256" key="2">
    <source>
        <dbReference type="ARBA" id="ARBA00023125"/>
    </source>
</evidence>
<dbReference type="Gene3D" id="1.10.10.10">
    <property type="entry name" value="Winged helix-like DNA-binding domain superfamily/Winged helix DNA-binding domain"/>
    <property type="match status" value="1"/>
</dbReference>
<dbReference type="PANTHER" id="PTHR33204">
    <property type="entry name" value="TRANSCRIPTIONAL REGULATOR, MARR FAMILY"/>
    <property type="match status" value="1"/>
</dbReference>
<dbReference type="InterPro" id="IPR036388">
    <property type="entry name" value="WH-like_DNA-bd_sf"/>
</dbReference>
<dbReference type="InterPro" id="IPR036390">
    <property type="entry name" value="WH_DNA-bd_sf"/>
</dbReference>
<evidence type="ECO:0000256" key="1">
    <source>
        <dbReference type="ARBA" id="ARBA00023015"/>
    </source>
</evidence>
<dbReference type="Proteomes" id="UP000238642">
    <property type="component" value="Unassembled WGS sequence"/>
</dbReference>
<protein>
    <submittedName>
        <fullName evidence="5">Transcriptional regulator</fullName>
    </submittedName>
</protein>
<evidence type="ECO:0000313" key="5">
    <source>
        <dbReference type="EMBL" id="PRD54676.1"/>
    </source>
</evidence>
<gene>
    <name evidence="5" type="ORF">C5749_14670</name>
</gene>
<evidence type="ECO:0000313" key="6">
    <source>
        <dbReference type="Proteomes" id="UP000238642"/>
    </source>
</evidence>
<dbReference type="GO" id="GO:0003677">
    <property type="term" value="F:DNA binding"/>
    <property type="evidence" value="ECO:0007669"/>
    <property type="project" value="UniProtKB-KW"/>
</dbReference>
<keyword evidence="2" id="KW-0238">DNA-binding</keyword>
<keyword evidence="1" id="KW-0805">Transcription regulation</keyword>
<dbReference type="EMBL" id="PVBS01000002">
    <property type="protein sequence ID" value="PRD54676.1"/>
    <property type="molecule type" value="Genomic_DNA"/>
</dbReference>
<evidence type="ECO:0000256" key="3">
    <source>
        <dbReference type="ARBA" id="ARBA00023163"/>
    </source>
</evidence>
<accession>A0A2S9JNK2</accession>
<comment type="caution">
    <text evidence="5">The sequence shown here is derived from an EMBL/GenBank/DDBJ whole genome shotgun (WGS) entry which is preliminary data.</text>
</comment>
<dbReference type="RefSeq" id="WP_105726887.1">
    <property type="nucleotide sequence ID" value="NZ_PVBS01000002.1"/>
</dbReference>
<evidence type="ECO:0000259" key="4">
    <source>
        <dbReference type="PROSITE" id="PS51118"/>
    </source>
</evidence>
<sequence length="128" mass="14849">MGKRKLTSTNTINRDYLKNDCGTMYALTLLSGRWKMTILHKLSNQNLRFTELKEAILNISDRMLSLQLKELERDGLIERNVFAEVPPRVEYKLTGSTKNLISIWDKLNVWGENHRAIIEAKGKKKFAL</sequence>
<dbReference type="AlphaFoldDB" id="A0A2S9JNK2"/>
<dbReference type="OrthoDB" id="7678715at2"/>
<dbReference type="PANTHER" id="PTHR33204:SF29">
    <property type="entry name" value="TRANSCRIPTIONAL REGULATOR"/>
    <property type="match status" value="1"/>
</dbReference>
<proteinExistence type="predicted"/>
<name>A0A2S9JNK2_9SPHI</name>
<keyword evidence="3" id="KW-0804">Transcription</keyword>
<feature type="domain" description="HTH hxlR-type" evidence="4">
    <location>
        <begin position="21"/>
        <end position="119"/>
    </location>
</feature>
<organism evidence="5 6">
    <name type="scientific">Sphingobacterium gobiense</name>
    <dbReference type="NCBI Taxonomy" id="1382456"/>
    <lineage>
        <taxon>Bacteria</taxon>
        <taxon>Pseudomonadati</taxon>
        <taxon>Bacteroidota</taxon>
        <taxon>Sphingobacteriia</taxon>
        <taxon>Sphingobacteriales</taxon>
        <taxon>Sphingobacteriaceae</taxon>
        <taxon>Sphingobacterium</taxon>
    </lineage>
</organism>
<keyword evidence="6" id="KW-1185">Reference proteome</keyword>
<dbReference type="SUPFAM" id="SSF46785">
    <property type="entry name" value="Winged helix' DNA-binding domain"/>
    <property type="match status" value="1"/>
</dbReference>
<dbReference type="PROSITE" id="PS51118">
    <property type="entry name" value="HTH_HXLR"/>
    <property type="match status" value="1"/>
</dbReference>